<accession>A0A495IDY6</accession>
<dbReference type="RefSeq" id="WP_170159861.1">
    <property type="nucleotide sequence ID" value="NZ_RBKS01000001.1"/>
</dbReference>
<reference evidence="1 2" key="1">
    <citation type="submission" date="2018-10" db="EMBL/GenBank/DDBJ databases">
        <title>Sequencing the genomes of 1000 actinobacteria strains.</title>
        <authorList>
            <person name="Klenk H.-P."/>
        </authorList>
    </citation>
    <scope>NUCLEOTIDE SEQUENCE [LARGE SCALE GENOMIC DNA]</scope>
    <source>
        <strain evidence="1 2">DSM 17894</strain>
    </source>
</reference>
<comment type="caution">
    <text evidence="1">The sequence shown here is derived from an EMBL/GenBank/DDBJ whole genome shotgun (WGS) entry which is preliminary data.</text>
</comment>
<dbReference type="EMBL" id="RBKS01000001">
    <property type="protein sequence ID" value="RKR74202.1"/>
    <property type="molecule type" value="Genomic_DNA"/>
</dbReference>
<proteinExistence type="predicted"/>
<protein>
    <submittedName>
        <fullName evidence="1">Uncharacterized protein</fullName>
    </submittedName>
</protein>
<evidence type="ECO:0000313" key="1">
    <source>
        <dbReference type="EMBL" id="RKR74202.1"/>
    </source>
</evidence>
<organism evidence="1 2">
    <name type="scientific">Frondihabitans australicus</name>
    <dbReference type="NCBI Taxonomy" id="386892"/>
    <lineage>
        <taxon>Bacteria</taxon>
        <taxon>Bacillati</taxon>
        <taxon>Actinomycetota</taxon>
        <taxon>Actinomycetes</taxon>
        <taxon>Micrococcales</taxon>
        <taxon>Microbacteriaceae</taxon>
        <taxon>Frondihabitans</taxon>
    </lineage>
</organism>
<sequence>MRVLRVTGRVFSALLLTIAKTIGGMHGSRTFDHDNATSIYRRREDYRP</sequence>
<dbReference type="AlphaFoldDB" id="A0A495IDY6"/>
<evidence type="ECO:0000313" key="2">
    <source>
        <dbReference type="Proteomes" id="UP000280008"/>
    </source>
</evidence>
<keyword evidence="2" id="KW-1185">Reference proteome</keyword>
<gene>
    <name evidence="1" type="ORF">C8E83_1310</name>
</gene>
<name>A0A495IDY6_9MICO</name>
<dbReference type="Proteomes" id="UP000280008">
    <property type="component" value="Unassembled WGS sequence"/>
</dbReference>